<organism evidence="11 12">
    <name type="scientific">Agrilactobacillus yilanensis</name>
    <dbReference type="NCBI Taxonomy" id="2485997"/>
    <lineage>
        <taxon>Bacteria</taxon>
        <taxon>Bacillati</taxon>
        <taxon>Bacillota</taxon>
        <taxon>Bacilli</taxon>
        <taxon>Lactobacillales</taxon>
        <taxon>Lactobacillaceae</taxon>
        <taxon>Agrilactobacillus</taxon>
    </lineage>
</organism>
<evidence type="ECO:0000256" key="2">
    <source>
        <dbReference type="ARBA" id="ARBA00022679"/>
    </source>
</evidence>
<dbReference type="InterPro" id="IPR011766">
    <property type="entry name" value="TPP_enzyme_TPP-bd"/>
</dbReference>
<name>A0ABW4JCI2_9LACO</name>
<comment type="pathway">
    <text evidence="7">Quinol/quinone metabolism; 1,4-dihydroxy-2-naphthoate biosynthesis; 1,4-dihydroxy-2-naphthoate from chorismate: step 2/7.</text>
</comment>
<dbReference type="InterPro" id="IPR004433">
    <property type="entry name" value="MenaQ_synth_MenD"/>
</dbReference>
<comment type="function">
    <text evidence="7">Catalyzes the thiamine diphosphate-dependent decarboxylation of 2-oxoglutarate and the subsequent addition of the resulting succinic semialdehyde-thiamine pyrophosphate anion to isochorismate to yield 2-succinyl-5-enolpyruvyl-6-hydroxy-3-cyclohexene-1-carboxylate (SEPHCHC).</text>
</comment>
<keyword evidence="3 7" id="KW-0479">Metal-binding</keyword>
<evidence type="ECO:0000313" key="11">
    <source>
        <dbReference type="EMBL" id="MFD1672865.1"/>
    </source>
</evidence>
<comment type="subunit">
    <text evidence="7">Homodimer.</text>
</comment>
<dbReference type="Pfam" id="PF02776">
    <property type="entry name" value="TPP_enzyme_N"/>
    <property type="match status" value="1"/>
</dbReference>
<dbReference type="InterPro" id="IPR029035">
    <property type="entry name" value="DHS-like_NAD/FAD-binding_dom"/>
</dbReference>
<comment type="cofactor">
    <cofactor evidence="7">
        <name>thiamine diphosphate</name>
        <dbReference type="ChEBI" id="CHEBI:58937"/>
    </cofactor>
    <text evidence="7">Binds 1 thiamine pyrophosphate per subunit.</text>
</comment>
<feature type="domain" description="Thiamine pyrophosphate enzyme N-terminal TPP-binding" evidence="9">
    <location>
        <begin position="15"/>
        <end position="129"/>
    </location>
</feature>
<keyword evidence="4 7" id="KW-0460">Magnesium</keyword>
<dbReference type="InterPro" id="IPR029061">
    <property type="entry name" value="THDP-binding"/>
</dbReference>
<evidence type="ECO:0000256" key="1">
    <source>
        <dbReference type="ARBA" id="ARBA00022428"/>
    </source>
</evidence>
<dbReference type="CDD" id="cd02009">
    <property type="entry name" value="TPP_SHCHC_synthase"/>
    <property type="match status" value="1"/>
</dbReference>
<dbReference type="PANTHER" id="PTHR42916">
    <property type="entry name" value="2-SUCCINYL-5-ENOLPYRUVYL-6-HYDROXY-3-CYCLOHEXENE-1-CARBOXYLATE SYNTHASE"/>
    <property type="match status" value="1"/>
</dbReference>
<dbReference type="Gene3D" id="3.40.50.1220">
    <property type="entry name" value="TPP-binding domain"/>
    <property type="match status" value="1"/>
</dbReference>
<dbReference type="EC" id="2.2.1.9" evidence="7"/>
<feature type="domain" description="Thiamine pyrophosphate enzyme TPP-binding" evidence="8">
    <location>
        <begin position="436"/>
        <end position="546"/>
    </location>
</feature>
<dbReference type="Pfam" id="PF02775">
    <property type="entry name" value="TPP_enzyme_C"/>
    <property type="match status" value="1"/>
</dbReference>
<dbReference type="PIRSF" id="PIRSF004983">
    <property type="entry name" value="MenD"/>
    <property type="match status" value="1"/>
</dbReference>
<keyword evidence="12" id="KW-1185">Reference proteome</keyword>
<protein>
    <recommendedName>
        <fullName evidence="7">2-succinyl-5-enolpyruvyl-6-hydroxy-3-cyclohexene-1-carboxylate synthase</fullName>
        <shortName evidence="7">SEPHCHC synthase</shortName>
        <ecNumber evidence="7">2.2.1.9</ecNumber>
    </recommendedName>
    <alternativeName>
        <fullName evidence="7">Menaquinone biosynthesis protein MenD</fullName>
    </alternativeName>
</protein>
<dbReference type="Pfam" id="PF16582">
    <property type="entry name" value="TPP_enzyme_M_2"/>
    <property type="match status" value="1"/>
</dbReference>
<keyword evidence="2 7" id="KW-0808">Transferase</keyword>
<evidence type="ECO:0000256" key="4">
    <source>
        <dbReference type="ARBA" id="ARBA00022842"/>
    </source>
</evidence>
<evidence type="ECO:0000256" key="3">
    <source>
        <dbReference type="ARBA" id="ARBA00022723"/>
    </source>
</evidence>
<evidence type="ECO:0000256" key="5">
    <source>
        <dbReference type="ARBA" id="ARBA00023052"/>
    </source>
</evidence>
<evidence type="ECO:0000259" key="9">
    <source>
        <dbReference type="Pfam" id="PF02776"/>
    </source>
</evidence>
<dbReference type="GO" id="GO:0070204">
    <property type="term" value="F:2-succinyl-5-enolpyruvyl-6-hydroxy-3-cyclohexene-1-carboxylic-acid synthase activity"/>
    <property type="evidence" value="ECO:0007669"/>
    <property type="project" value="UniProtKB-EC"/>
</dbReference>
<dbReference type="NCBIfam" id="TIGR00173">
    <property type="entry name" value="menD"/>
    <property type="match status" value="1"/>
</dbReference>
<comment type="catalytic activity">
    <reaction evidence="7">
        <text>isochorismate + 2-oxoglutarate + H(+) = 5-enolpyruvoyl-6-hydroxy-2-succinyl-cyclohex-3-ene-1-carboxylate + CO2</text>
        <dbReference type="Rhea" id="RHEA:25593"/>
        <dbReference type="ChEBI" id="CHEBI:15378"/>
        <dbReference type="ChEBI" id="CHEBI:16526"/>
        <dbReference type="ChEBI" id="CHEBI:16810"/>
        <dbReference type="ChEBI" id="CHEBI:29780"/>
        <dbReference type="ChEBI" id="CHEBI:58818"/>
        <dbReference type="EC" id="2.2.1.9"/>
    </reaction>
</comment>
<comment type="caution">
    <text evidence="11">The sequence shown here is derived from an EMBL/GenBank/DDBJ whole genome shotgun (WGS) entry which is preliminary data.</text>
</comment>
<sequence length="579" mass="63125">MMVTSETLQLTGYVQTIIDSLEQQHLKNIVIAPGSRSTPVALLLAQAAKTNDFKLYVDVDERSAAFFALGLTKTTHTPTLLLCTSGTAAANFYPAIIEAHLTHQPLIILTTDRPPELTNIGAPQAIDQDHLYGAHVKQFLQLPLPTDRQSVLEYVAFSVQRAYLASQQAPKGPVHLNLPLRKPLMPLLGTEKHPIAVEPIQPAPTVTALTPTALTQLQKALKNQRILLVAGPEETADDGQALLALAEKMNWPILTDPLHPLRAVPHPLVLTCGDRLLKATASNLTQLYPDIIIRSGATPVSASLANWLSAFKGPIYNLDPNGTLTDATKATTHQLAITPNWLYQHLALPLAPKQAALTTRWQTLEQAYKTLVAQTLATATLTEAHVPYLMAQHTTGRIFVGNSMPIRDFDDFYQPTQLAPQLYCNRGANGIDGVNSTALGMSAADEKPSYLVIGDLSFFHDMNGLMLAKRYPLNLTIIVIDNNGGGIFSFLPQAQATDYFETLFGTPQDLDLAAVAQLYQAVYVHPKTVAALKMALAAPVKGLRLIEITTERQENLNSHQQFQTAVDRLLEAHFAAKPS</sequence>
<comment type="similarity">
    <text evidence="7">Belongs to the TPP enzyme family. MenD subfamily.</text>
</comment>
<evidence type="ECO:0000259" key="8">
    <source>
        <dbReference type="Pfam" id="PF02775"/>
    </source>
</evidence>
<proteinExistence type="inferred from homology"/>
<dbReference type="Proteomes" id="UP001597267">
    <property type="component" value="Unassembled WGS sequence"/>
</dbReference>
<dbReference type="SUPFAM" id="SSF52518">
    <property type="entry name" value="Thiamin diphosphate-binding fold (THDP-binding)"/>
    <property type="match status" value="2"/>
</dbReference>
<dbReference type="Gene3D" id="3.40.50.970">
    <property type="match status" value="2"/>
</dbReference>
<keyword evidence="6 7" id="KW-0464">Manganese</keyword>
<keyword evidence="5 7" id="KW-0786">Thiamine pyrophosphate</keyword>
<evidence type="ECO:0000259" key="10">
    <source>
        <dbReference type="Pfam" id="PF16582"/>
    </source>
</evidence>
<evidence type="ECO:0000256" key="7">
    <source>
        <dbReference type="HAMAP-Rule" id="MF_01659"/>
    </source>
</evidence>
<dbReference type="EMBL" id="JBHTOP010000026">
    <property type="protein sequence ID" value="MFD1672865.1"/>
    <property type="molecule type" value="Genomic_DNA"/>
</dbReference>
<dbReference type="SUPFAM" id="SSF52467">
    <property type="entry name" value="DHS-like NAD/FAD-binding domain"/>
    <property type="match status" value="1"/>
</dbReference>
<dbReference type="HAMAP" id="MF_01659">
    <property type="entry name" value="MenD"/>
    <property type="match status" value="1"/>
</dbReference>
<comment type="cofactor">
    <cofactor evidence="7">
        <name>Mg(2+)</name>
        <dbReference type="ChEBI" id="CHEBI:18420"/>
    </cofactor>
    <cofactor evidence="7">
        <name>Mn(2+)</name>
        <dbReference type="ChEBI" id="CHEBI:29035"/>
    </cofactor>
</comment>
<accession>A0ABW4JCI2</accession>
<dbReference type="InterPro" id="IPR032264">
    <property type="entry name" value="MenD_middle"/>
</dbReference>
<keyword evidence="1 7" id="KW-0474">Menaquinone biosynthesis</keyword>
<gene>
    <name evidence="7 11" type="primary">menD</name>
    <name evidence="11" type="ORF">ACFQ5M_12200</name>
</gene>
<feature type="domain" description="Menaquinone biosynthesis protein MenD middle" evidence="10">
    <location>
        <begin position="220"/>
        <end position="393"/>
    </location>
</feature>
<reference evidence="12" key="1">
    <citation type="journal article" date="2019" name="Int. J. Syst. Evol. Microbiol.">
        <title>The Global Catalogue of Microorganisms (GCM) 10K type strain sequencing project: providing services to taxonomists for standard genome sequencing and annotation.</title>
        <authorList>
            <consortium name="The Broad Institute Genomics Platform"/>
            <consortium name="The Broad Institute Genome Sequencing Center for Infectious Disease"/>
            <person name="Wu L."/>
            <person name="Ma J."/>
        </authorList>
    </citation>
    <scope>NUCLEOTIDE SEQUENCE [LARGE SCALE GENOMIC DNA]</scope>
    <source>
        <strain evidence="12">CCM 8896</strain>
    </source>
</reference>
<dbReference type="RefSeq" id="WP_125712977.1">
    <property type="nucleotide sequence ID" value="NZ_JBHTOP010000026.1"/>
</dbReference>
<dbReference type="CDD" id="cd07037">
    <property type="entry name" value="TPP_PYR_MenD"/>
    <property type="match status" value="1"/>
</dbReference>
<evidence type="ECO:0000313" key="12">
    <source>
        <dbReference type="Proteomes" id="UP001597267"/>
    </source>
</evidence>
<dbReference type="InterPro" id="IPR012001">
    <property type="entry name" value="Thiamin_PyroP_enz_TPP-bd_dom"/>
</dbReference>
<dbReference type="PANTHER" id="PTHR42916:SF1">
    <property type="entry name" value="PROTEIN PHYLLO, CHLOROPLASTIC"/>
    <property type="match status" value="1"/>
</dbReference>
<comment type="pathway">
    <text evidence="7">Quinol/quinone metabolism; menaquinone biosynthesis.</text>
</comment>
<evidence type="ECO:0000256" key="6">
    <source>
        <dbReference type="ARBA" id="ARBA00023211"/>
    </source>
</evidence>